<dbReference type="EMBL" id="JAWWNJ010000014">
    <property type="protein sequence ID" value="KAK7041349.1"/>
    <property type="molecule type" value="Genomic_DNA"/>
</dbReference>
<organism evidence="1 2">
    <name type="scientific">Favolaschia claudopus</name>
    <dbReference type="NCBI Taxonomy" id="2862362"/>
    <lineage>
        <taxon>Eukaryota</taxon>
        <taxon>Fungi</taxon>
        <taxon>Dikarya</taxon>
        <taxon>Basidiomycota</taxon>
        <taxon>Agaricomycotina</taxon>
        <taxon>Agaricomycetes</taxon>
        <taxon>Agaricomycetidae</taxon>
        <taxon>Agaricales</taxon>
        <taxon>Marasmiineae</taxon>
        <taxon>Mycenaceae</taxon>
        <taxon>Favolaschia</taxon>
    </lineage>
</organism>
<reference evidence="1 2" key="1">
    <citation type="journal article" date="2024" name="J Genomics">
        <title>Draft genome sequencing and assembly of Favolaschia claudopus CIRM-BRFM 2984 isolated from oak limbs.</title>
        <authorList>
            <person name="Navarro D."/>
            <person name="Drula E."/>
            <person name="Chaduli D."/>
            <person name="Cazenave R."/>
            <person name="Ahrendt S."/>
            <person name="Wang J."/>
            <person name="Lipzen A."/>
            <person name="Daum C."/>
            <person name="Barry K."/>
            <person name="Grigoriev I.V."/>
            <person name="Favel A."/>
            <person name="Rosso M.N."/>
            <person name="Martin F."/>
        </authorList>
    </citation>
    <scope>NUCLEOTIDE SEQUENCE [LARGE SCALE GENOMIC DNA]</scope>
    <source>
        <strain evidence="1 2">CIRM-BRFM 2984</strain>
    </source>
</reference>
<proteinExistence type="predicted"/>
<keyword evidence="2" id="KW-1185">Reference proteome</keyword>
<gene>
    <name evidence="1" type="ORF">R3P38DRAFT_3453804</name>
</gene>
<accession>A0AAW0CQW5</accession>
<evidence type="ECO:0000313" key="1">
    <source>
        <dbReference type="EMBL" id="KAK7041349.1"/>
    </source>
</evidence>
<sequence>MDPLSSYGADAFVSDNDLTVKSILGADAFVSDNDLPVKSILGEVAFVFDGAMDPLSRCVGFRRRSHLNIYLPSSSIQMRSSLPTIPFNNLSRASALHLSSRDAAHLSSHDDAPYLVPPYSTIYRDTLVIDGAYPISPINNLFSTFCSADVLVNSCGEHLPTISILYSLSFQSRNIHAGPDTLVLDRTHPDITLMFCIMQRLNFPSLYPHARYNPRSYRNSSLHLTFSSFTFVFTQDICIHSIYIIITIHIPSHSPLTIVSWARWGLTMLSSSSSAHTTYFLDTGGL</sequence>
<dbReference type="Proteomes" id="UP001362999">
    <property type="component" value="Unassembled WGS sequence"/>
</dbReference>
<protein>
    <submittedName>
        <fullName evidence="1">Uncharacterized protein</fullName>
    </submittedName>
</protein>
<evidence type="ECO:0000313" key="2">
    <source>
        <dbReference type="Proteomes" id="UP001362999"/>
    </source>
</evidence>
<name>A0AAW0CQW5_9AGAR</name>
<dbReference type="AlphaFoldDB" id="A0AAW0CQW5"/>
<comment type="caution">
    <text evidence="1">The sequence shown here is derived from an EMBL/GenBank/DDBJ whole genome shotgun (WGS) entry which is preliminary data.</text>
</comment>